<sequence length="176" mass="19978">MVETATSSTENGGGLAVESQASGVGVVYPHVVTEVADDVTRWKVNIDRGGVEVKRLELPPVTDYFESKSTGPGGGGLQELLERDRYRVIVEAGVTATTTRKSPIRRSKFNNNNNKWEGENKRQVWLKRTERNGWENKRRVGREEEWMGRKERVWKEGEGGKRGIHGQKENSRKRKE</sequence>
<dbReference type="Proteomes" id="UP001283361">
    <property type="component" value="Unassembled WGS sequence"/>
</dbReference>
<dbReference type="EMBL" id="JAWDGP010002758">
    <property type="protein sequence ID" value="KAK3780187.1"/>
    <property type="molecule type" value="Genomic_DNA"/>
</dbReference>
<evidence type="ECO:0000313" key="3">
    <source>
        <dbReference type="Proteomes" id="UP001283361"/>
    </source>
</evidence>
<accession>A0AAE1A3B7</accession>
<organism evidence="2 3">
    <name type="scientific">Elysia crispata</name>
    <name type="common">lettuce slug</name>
    <dbReference type="NCBI Taxonomy" id="231223"/>
    <lineage>
        <taxon>Eukaryota</taxon>
        <taxon>Metazoa</taxon>
        <taxon>Spiralia</taxon>
        <taxon>Lophotrochozoa</taxon>
        <taxon>Mollusca</taxon>
        <taxon>Gastropoda</taxon>
        <taxon>Heterobranchia</taxon>
        <taxon>Euthyneura</taxon>
        <taxon>Panpulmonata</taxon>
        <taxon>Sacoglossa</taxon>
        <taxon>Placobranchoidea</taxon>
        <taxon>Plakobranchidae</taxon>
        <taxon>Elysia</taxon>
    </lineage>
</organism>
<gene>
    <name evidence="2" type="ORF">RRG08_051665</name>
</gene>
<proteinExistence type="predicted"/>
<protein>
    <submittedName>
        <fullName evidence="2">Uncharacterized protein</fullName>
    </submittedName>
</protein>
<dbReference type="AlphaFoldDB" id="A0AAE1A3B7"/>
<reference evidence="2" key="1">
    <citation type="journal article" date="2023" name="G3 (Bethesda)">
        <title>A reference genome for the long-term kleptoplast-retaining sea slug Elysia crispata morphotype clarki.</title>
        <authorList>
            <person name="Eastman K.E."/>
            <person name="Pendleton A.L."/>
            <person name="Shaikh M.A."/>
            <person name="Suttiyut T."/>
            <person name="Ogas R."/>
            <person name="Tomko P."/>
            <person name="Gavelis G."/>
            <person name="Widhalm J.R."/>
            <person name="Wisecaver J.H."/>
        </authorList>
    </citation>
    <scope>NUCLEOTIDE SEQUENCE</scope>
    <source>
        <strain evidence="2">ECLA1</strain>
    </source>
</reference>
<feature type="compositionally biased region" description="Basic and acidic residues" evidence="1">
    <location>
        <begin position="136"/>
        <end position="170"/>
    </location>
</feature>
<evidence type="ECO:0000313" key="2">
    <source>
        <dbReference type="EMBL" id="KAK3780187.1"/>
    </source>
</evidence>
<keyword evidence="3" id="KW-1185">Reference proteome</keyword>
<comment type="caution">
    <text evidence="2">The sequence shown here is derived from an EMBL/GenBank/DDBJ whole genome shotgun (WGS) entry which is preliminary data.</text>
</comment>
<evidence type="ECO:0000256" key="1">
    <source>
        <dbReference type="SAM" id="MobiDB-lite"/>
    </source>
</evidence>
<name>A0AAE1A3B7_9GAST</name>
<feature type="region of interest" description="Disordered" evidence="1">
    <location>
        <begin position="136"/>
        <end position="176"/>
    </location>
</feature>